<feature type="compositionally biased region" description="Basic and acidic residues" evidence="1">
    <location>
        <begin position="529"/>
        <end position="538"/>
    </location>
</feature>
<keyword evidence="5" id="KW-1185">Reference proteome</keyword>
<dbReference type="CTD" id="3454"/>
<evidence type="ECO:0000313" key="5">
    <source>
        <dbReference type="Proteomes" id="UP000504628"/>
    </source>
</evidence>
<evidence type="ECO:0000259" key="3">
    <source>
        <dbReference type="SMART" id="SM00060"/>
    </source>
</evidence>
<dbReference type="CDD" id="cd00063">
    <property type="entry name" value="FN3"/>
    <property type="match status" value="1"/>
</dbReference>
<dbReference type="PANTHER" id="PTHR20859">
    <property type="entry name" value="INTERFERON/INTERLEUKIN RECEPTOR"/>
    <property type="match status" value="1"/>
</dbReference>
<feature type="domain" description="Fibronectin type-III" evidence="3">
    <location>
        <begin position="247"/>
        <end position="333"/>
    </location>
</feature>
<dbReference type="Proteomes" id="UP000504628">
    <property type="component" value="Chromosome 2"/>
</dbReference>
<feature type="region of interest" description="Disordered" evidence="1">
    <location>
        <begin position="529"/>
        <end position="575"/>
    </location>
</feature>
<feature type="domain" description="Fibronectin type-III" evidence="3">
    <location>
        <begin position="348"/>
        <end position="431"/>
    </location>
</feature>
<dbReference type="InterPro" id="IPR050650">
    <property type="entry name" value="Type-II_Cytokine-TF_Rcpt"/>
</dbReference>
<dbReference type="InterPro" id="IPR003961">
    <property type="entry name" value="FN3_dom"/>
</dbReference>
<dbReference type="KEGG" id="pdic:114490062"/>
<protein>
    <submittedName>
        <fullName evidence="4">Interferon alpha and beta receptor subunit 1</fullName>
    </submittedName>
    <submittedName>
        <fullName evidence="7">Interferon alpha/beta receptor 1</fullName>
    </submittedName>
</protein>
<dbReference type="EMBL" id="JABVXQ010000003">
    <property type="protein sequence ID" value="KAF6119071.1"/>
    <property type="molecule type" value="Genomic_DNA"/>
</dbReference>
<dbReference type="InterPro" id="IPR036116">
    <property type="entry name" value="FN3_sf"/>
</dbReference>
<dbReference type="RefSeq" id="XP_028359772.1">
    <property type="nucleotide sequence ID" value="XM_028503971.2"/>
</dbReference>
<dbReference type="PANTHER" id="PTHR20859:SF54">
    <property type="entry name" value="INTERFERON ALPHA_BETA RECEPTOR 1"/>
    <property type="match status" value="1"/>
</dbReference>
<reference evidence="7" key="2">
    <citation type="submission" date="2025-04" db="UniProtKB">
        <authorList>
            <consortium name="RefSeq"/>
        </authorList>
    </citation>
    <scope>IDENTIFICATION</scope>
    <source>
        <tissue evidence="7">Muscle</tissue>
    </source>
</reference>
<evidence type="ECO:0000313" key="4">
    <source>
        <dbReference type="EMBL" id="KAF6119071.1"/>
    </source>
</evidence>
<feature type="signal peptide" evidence="2">
    <location>
        <begin position="1"/>
        <end position="36"/>
    </location>
</feature>
<sequence>MALDLTGRIGGGPRRMTALLGVTTLVLVAGPPRVLSAAAGGTHLKPPHDVEVSITDDTFTLQWASGSDPGGIVTFSADYQTLEMSNWMKLPGCQYVAGTSCDFSSINVSVYDTVKLRVRAEDGSSASPWHELGPFVPQQEARIGPPEVRLEAEDKAIRISISPPGGKNSLMWAMDRSRFRYTVVSWESPSGERKSIETRYPSYLMSGLSPETTYCVQVKAKLFLQRRPAAESPVRCVSTTAEEADGLPPPENVRVVGRGPVYVLQWSHARENVTFQAQWLYAFLRKNENYEAHWAQVPNCQQVRAARCAFPRSAFWKGIYFLRVRAARGNRTSAWSQETEFDTESQALVPPPVAVLKAINSSSLRIYVGAQNKSAYQGYLPTYEVVLWENASSVERTIVEKRVDFTVPNLKALTLYCVKARALLQTWKWNSSSEFGHTVCERTRPGDSSSARLVAVASAVLAAAFALCALQGLRKLVGYVCFPSRAPPPTIDQYISEQSLKNILLSTSEEQTEKCFIIENVDTVAEIEETSRTGEGHKTYNSQTSEDSGNYSNEDENSSGQESGDLGQEGSVWRE</sequence>
<feature type="compositionally biased region" description="Polar residues" evidence="1">
    <location>
        <begin position="539"/>
        <end position="562"/>
    </location>
</feature>
<dbReference type="SUPFAM" id="SSF49265">
    <property type="entry name" value="Fibronectin type III"/>
    <property type="match status" value="4"/>
</dbReference>
<dbReference type="GO" id="GO:0005886">
    <property type="term" value="C:plasma membrane"/>
    <property type="evidence" value="ECO:0007669"/>
    <property type="project" value="TreeGrafter"/>
</dbReference>
<evidence type="ECO:0000256" key="2">
    <source>
        <dbReference type="SAM" id="SignalP"/>
    </source>
</evidence>
<dbReference type="InterPro" id="IPR015373">
    <property type="entry name" value="Interferon/interleukin_rcp_dom"/>
</dbReference>
<evidence type="ECO:0000313" key="7">
    <source>
        <dbReference type="RefSeq" id="XP_028359772.1"/>
    </source>
</evidence>
<reference evidence="4 6" key="1">
    <citation type="journal article" date="2020" name="Nature">
        <title>Six reference-quality genomes reveal evolution of bat adaptations.</title>
        <authorList>
            <person name="Jebb D."/>
            <person name="Huang Z."/>
            <person name="Pippel M."/>
            <person name="Hughes G.M."/>
            <person name="Lavrichenko K."/>
            <person name="Devanna P."/>
            <person name="Winkler S."/>
            <person name="Jermiin L.S."/>
            <person name="Skirmuntt E.C."/>
            <person name="Katzourakis A."/>
            <person name="Burkitt-Gray L."/>
            <person name="Ray D.A."/>
            <person name="Sullivan K.A.M."/>
            <person name="Roscito J.G."/>
            <person name="Kirilenko B.M."/>
            <person name="Davalos L.M."/>
            <person name="Corthals A.P."/>
            <person name="Power M.L."/>
            <person name="Jones G."/>
            <person name="Ransome R.D."/>
            <person name="Dechmann D.K.N."/>
            <person name="Locatelli A.G."/>
            <person name="Puechmaille S.J."/>
            <person name="Fedrigo O."/>
            <person name="Jarvis E.D."/>
            <person name="Hiller M."/>
            <person name="Vernes S.C."/>
            <person name="Myers E.W."/>
            <person name="Teeling E.C."/>
        </authorList>
    </citation>
    <scope>NUCLEOTIDE SEQUENCE [LARGE SCALE GENOMIC DNA]</scope>
    <source>
        <strain evidence="4">Bat1K_MPI-CBG_1</strain>
    </source>
</reference>
<dbReference type="AlphaFoldDB" id="A0A6J2KWJ3"/>
<name>A0A6J2KWJ3_9CHIR</name>
<keyword evidence="4 7" id="KW-0675">Receptor</keyword>
<dbReference type="GO" id="GO:0004905">
    <property type="term" value="F:type I interferon receptor activity"/>
    <property type="evidence" value="ECO:0007669"/>
    <property type="project" value="TreeGrafter"/>
</dbReference>
<evidence type="ECO:0000313" key="6">
    <source>
        <dbReference type="Proteomes" id="UP000664940"/>
    </source>
</evidence>
<keyword evidence="2" id="KW-0732">Signal</keyword>
<dbReference type="SMART" id="SM00060">
    <property type="entry name" value="FN3"/>
    <property type="match status" value="4"/>
</dbReference>
<evidence type="ECO:0000256" key="1">
    <source>
        <dbReference type="SAM" id="MobiDB-lite"/>
    </source>
</evidence>
<dbReference type="Pfam" id="PF01108">
    <property type="entry name" value="Tissue_fac"/>
    <property type="match status" value="1"/>
</dbReference>
<dbReference type="GeneID" id="114490062"/>
<dbReference type="Proteomes" id="UP000664940">
    <property type="component" value="Unassembled WGS sequence"/>
</dbReference>
<feature type="chain" id="PRO_5044640943" evidence="2">
    <location>
        <begin position="37"/>
        <end position="575"/>
    </location>
</feature>
<gene>
    <name evidence="7" type="primary">IFNAR1</name>
    <name evidence="4" type="ORF">HJG60_006587</name>
</gene>
<accession>A0A6J2KWJ3</accession>
<feature type="domain" description="Fibronectin type-III" evidence="3">
    <location>
        <begin position="44"/>
        <end position="125"/>
    </location>
</feature>
<dbReference type="Pfam" id="PF09294">
    <property type="entry name" value="Interfer-bind"/>
    <property type="match status" value="2"/>
</dbReference>
<proteinExistence type="predicted"/>
<dbReference type="OrthoDB" id="9944680at2759"/>
<feature type="domain" description="Fibronectin type-III" evidence="3">
    <location>
        <begin position="142"/>
        <end position="228"/>
    </location>
</feature>
<dbReference type="InterPro" id="IPR013783">
    <property type="entry name" value="Ig-like_fold"/>
</dbReference>
<organism evidence="5 7">
    <name type="scientific">Phyllostomus discolor</name>
    <name type="common">pale spear-nosed bat</name>
    <dbReference type="NCBI Taxonomy" id="89673"/>
    <lineage>
        <taxon>Eukaryota</taxon>
        <taxon>Metazoa</taxon>
        <taxon>Chordata</taxon>
        <taxon>Craniata</taxon>
        <taxon>Vertebrata</taxon>
        <taxon>Euteleostomi</taxon>
        <taxon>Mammalia</taxon>
        <taxon>Eutheria</taxon>
        <taxon>Laurasiatheria</taxon>
        <taxon>Chiroptera</taxon>
        <taxon>Yangochiroptera</taxon>
        <taxon>Phyllostomidae</taxon>
        <taxon>Phyllostominae</taxon>
        <taxon>Phyllostomus</taxon>
    </lineage>
</organism>
<dbReference type="Gene3D" id="2.60.40.10">
    <property type="entry name" value="Immunoglobulins"/>
    <property type="match status" value="4"/>
</dbReference>